<dbReference type="KEGG" id="dli:dnl_45820"/>
<dbReference type="GO" id="GO:0005524">
    <property type="term" value="F:ATP binding"/>
    <property type="evidence" value="ECO:0007669"/>
    <property type="project" value="InterPro"/>
</dbReference>
<name>A0A975BBI9_9BACT</name>
<dbReference type="InterPro" id="IPR027417">
    <property type="entry name" value="P-loop_NTPase"/>
</dbReference>
<sequence>MRIIKLYVLNCGIFSKILIDFTQKNQPQELICLSGVNGSGKTTIMDLIIALASFLNPQISIQNIFFDRLKPNILTRTEFAQLDILIDNKILSLVLGDEKYIQYNNDYPQAFMIVNNDIKSIIKQFEDIIVKKPVDKQDKRSIEIEELKDLKGFLTNNDSIIQKIIKKNLNLFDNLLKNLEKNIYKELDLNTRCKLPHFYLFNSHDREILDIRYSSIPKDDSRYKIVYKYNPHNDDLKKLLIFYDYAYPKEYNALIKWINTNVLIGKKIERIDRPNFRVIIKTNQGQEHVLELLSSGEESLLIIAIQLYLKASLNSVIMIDEVDQSLHPEFQEKIMEIIIKIQKEKKCQIIISSHSVNIWRAFKDEAIIRLTEVVK</sequence>
<dbReference type="Gene3D" id="3.40.50.300">
    <property type="entry name" value="P-loop containing nucleotide triphosphate hydrolases"/>
    <property type="match status" value="1"/>
</dbReference>
<reference evidence="2" key="1">
    <citation type="journal article" date="2021" name="Microb. Physiol.">
        <title>Proteogenomic Insights into the Physiology of Marine, Sulfate-Reducing, Filamentous Desulfonema limicola and Desulfonema magnum.</title>
        <authorList>
            <person name="Schnaars V."/>
            <person name="Wohlbrand L."/>
            <person name="Scheve S."/>
            <person name="Hinrichs C."/>
            <person name="Reinhardt R."/>
            <person name="Rabus R."/>
        </authorList>
    </citation>
    <scope>NUCLEOTIDE SEQUENCE</scope>
    <source>
        <strain evidence="2">5ac10</strain>
    </source>
</reference>
<dbReference type="SMART" id="SM00382">
    <property type="entry name" value="AAA"/>
    <property type="match status" value="1"/>
</dbReference>
<accession>A0A975BBI9</accession>
<organism evidence="2 3">
    <name type="scientific">Desulfonema limicola</name>
    <dbReference type="NCBI Taxonomy" id="45656"/>
    <lineage>
        <taxon>Bacteria</taxon>
        <taxon>Pseudomonadati</taxon>
        <taxon>Thermodesulfobacteriota</taxon>
        <taxon>Desulfobacteria</taxon>
        <taxon>Desulfobacterales</taxon>
        <taxon>Desulfococcaceae</taxon>
        <taxon>Desulfonema</taxon>
    </lineage>
</organism>
<evidence type="ECO:0000313" key="2">
    <source>
        <dbReference type="EMBL" id="QTA82209.1"/>
    </source>
</evidence>
<proteinExistence type="predicted"/>
<dbReference type="SUPFAM" id="SSF52540">
    <property type="entry name" value="P-loop containing nucleoside triphosphate hydrolases"/>
    <property type="match status" value="1"/>
</dbReference>
<gene>
    <name evidence="2" type="ORF">dnl_45820</name>
</gene>
<dbReference type="GO" id="GO:0016887">
    <property type="term" value="F:ATP hydrolysis activity"/>
    <property type="evidence" value="ECO:0007669"/>
    <property type="project" value="InterPro"/>
</dbReference>
<keyword evidence="3" id="KW-1185">Reference proteome</keyword>
<dbReference type="Proteomes" id="UP000663720">
    <property type="component" value="Chromosome"/>
</dbReference>
<evidence type="ECO:0000313" key="3">
    <source>
        <dbReference type="Proteomes" id="UP000663720"/>
    </source>
</evidence>
<dbReference type="Pfam" id="PF13304">
    <property type="entry name" value="AAA_21"/>
    <property type="match status" value="1"/>
</dbReference>
<dbReference type="InterPro" id="IPR051396">
    <property type="entry name" value="Bact_Antivir_Def_Nuclease"/>
</dbReference>
<dbReference type="PANTHER" id="PTHR43581">
    <property type="entry name" value="ATP/GTP PHOSPHATASE"/>
    <property type="match status" value="1"/>
</dbReference>
<dbReference type="InterPro" id="IPR003593">
    <property type="entry name" value="AAA+_ATPase"/>
</dbReference>
<dbReference type="InterPro" id="IPR003959">
    <property type="entry name" value="ATPase_AAA_core"/>
</dbReference>
<dbReference type="PANTHER" id="PTHR43581:SF2">
    <property type="entry name" value="EXCINUCLEASE ATPASE SUBUNIT"/>
    <property type="match status" value="1"/>
</dbReference>
<dbReference type="RefSeq" id="WP_207688165.1">
    <property type="nucleotide sequence ID" value="NZ_CP061799.1"/>
</dbReference>
<dbReference type="EMBL" id="CP061799">
    <property type="protein sequence ID" value="QTA82209.1"/>
    <property type="molecule type" value="Genomic_DNA"/>
</dbReference>
<evidence type="ECO:0000259" key="1">
    <source>
        <dbReference type="SMART" id="SM00382"/>
    </source>
</evidence>
<feature type="domain" description="AAA+ ATPase" evidence="1">
    <location>
        <begin position="27"/>
        <end position="372"/>
    </location>
</feature>
<protein>
    <submittedName>
        <fullName evidence="2">AAA ATPase-like domain-containing protein</fullName>
    </submittedName>
</protein>
<dbReference type="AlphaFoldDB" id="A0A975BBI9"/>